<accession>A0A8K0X217</accession>
<gene>
    <name evidence="1" type="ORF">B0T11DRAFT_108525</name>
</gene>
<dbReference type="AlphaFoldDB" id="A0A8K0X217"/>
<proteinExistence type="predicted"/>
<name>A0A8K0X217_9PEZI</name>
<keyword evidence="2" id="KW-1185">Reference proteome</keyword>
<dbReference type="EMBL" id="JAGPXD010000004">
    <property type="protein sequence ID" value="KAH7358791.1"/>
    <property type="molecule type" value="Genomic_DNA"/>
</dbReference>
<organism evidence="1 2">
    <name type="scientific">Plectosphaerella cucumerina</name>
    <dbReference type="NCBI Taxonomy" id="40658"/>
    <lineage>
        <taxon>Eukaryota</taxon>
        <taxon>Fungi</taxon>
        <taxon>Dikarya</taxon>
        <taxon>Ascomycota</taxon>
        <taxon>Pezizomycotina</taxon>
        <taxon>Sordariomycetes</taxon>
        <taxon>Hypocreomycetidae</taxon>
        <taxon>Glomerellales</taxon>
        <taxon>Plectosphaerellaceae</taxon>
        <taxon>Plectosphaerella</taxon>
    </lineage>
</organism>
<sequence length="307" mass="32997">MASALSVRSFISPSPPLSSPRRDTSFLFISPPANCRQLEVLSAEACTPLTDSCRLPSRDEDGALYAPSLTTSPHGAIANPIVHCASRCRLLIADSPVELRGAAGHPPSRYGCAGGESRTPADEYPAPAFFRPRLNTGPRAVTLPAIPPIAVRAAVTSGKQIRPPLGLQIPSPTGRMCPQLRAFLPCPALHTGNRRQEHMRQAIPSRKLEARKVQVGTYPHHLTDTPGTLYRAAATQGRSPSHSRLGNCEPTDGYCTFPPKQGRLIRRAVTTFLLGEPAFLLQVTHQPPTYLAVPYLPGATADTERLG</sequence>
<evidence type="ECO:0000313" key="1">
    <source>
        <dbReference type="EMBL" id="KAH7358791.1"/>
    </source>
</evidence>
<dbReference type="Proteomes" id="UP000813385">
    <property type="component" value="Unassembled WGS sequence"/>
</dbReference>
<evidence type="ECO:0000313" key="2">
    <source>
        <dbReference type="Proteomes" id="UP000813385"/>
    </source>
</evidence>
<protein>
    <submittedName>
        <fullName evidence="1">Uncharacterized protein</fullName>
    </submittedName>
</protein>
<comment type="caution">
    <text evidence="1">The sequence shown here is derived from an EMBL/GenBank/DDBJ whole genome shotgun (WGS) entry which is preliminary data.</text>
</comment>
<reference evidence="1" key="1">
    <citation type="journal article" date="2021" name="Nat. Commun.">
        <title>Genetic determinants of endophytism in the Arabidopsis root mycobiome.</title>
        <authorList>
            <person name="Mesny F."/>
            <person name="Miyauchi S."/>
            <person name="Thiergart T."/>
            <person name="Pickel B."/>
            <person name="Atanasova L."/>
            <person name="Karlsson M."/>
            <person name="Huettel B."/>
            <person name="Barry K.W."/>
            <person name="Haridas S."/>
            <person name="Chen C."/>
            <person name="Bauer D."/>
            <person name="Andreopoulos W."/>
            <person name="Pangilinan J."/>
            <person name="LaButti K."/>
            <person name="Riley R."/>
            <person name="Lipzen A."/>
            <person name="Clum A."/>
            <person name="Drula E."/>
            <person name="Henrissat B."/>
            <person name="Kohler A."/>
            <person name="Grigoriev I.V."/>
            <person name="Martin F.M."/>
            <person name="Hacquard S."/>
        </authorList>
    </citation>
    <scope>NUCLEOTIDE SEQUENCE</scope>
    <source>
        <strain evidence="1">MPI-CAGE-AT-0016</strain>
    </source>
</reference>